<reference evidence="1 2" key="1">
    <citation type="journal article" date="2019" name="bioRxiv">
        <title>Genomics, evolutionary history and diagnostics of the Alternaria alternata species group including apple and Asian pear pathotypes.</title>
        <authorList>
            <person name="Armitage A.D."/>
            <person name="Cockerton H.M."/>
            <person name="Sreenivasaprasad S."/>
            <person name="Woodhall J.W."/>
            <person name="Lane C.R."/>
            <person name="Harrison R.J."/>
            <person name="Clarkson J.P."/>
        </authorList>
    </citation>
    <scope>NUCLEOTIDE SEQUENCE [LARGE SCALE GENOMIC DNA]</scope>
    <source>
        <strain evidence="1 2">FERA 650</strain>
    </source>
</reference>
<protein>
    <submittedName>
        <fullName evidence="1">Uncharacterized protein</fullName>
    </submittedName>
</protein>
<keyword evidence="2" id="KW-1185">Reference proteome</keyword>
<dbReference type="Proteomes" id="UP000293547">
    <property type="component" value="Unassembled WGS sequence"/>
</dbReference>
<dbReference type="EMBL" id="PDWZ02000002">
    <property type="protein sequence ID" value="KAB2108207.1"/>
    <property type="molecule type" value="Genomic_DNA"/>
</dbReference>
<comment type="caution">
    <text evidence="1">The sequence shown here is derived from an EMBL/GenBank/DDBJ whole genome shotgun (WGS) entry which is preliminary data.</text>
</comment>
<accession>A0ACB6FUT6</accession>
<evidence type="ECO:0000313" key="1">
    <source>
        <dbReference type="EMBL" id="KAB2108207.1"/>
    </source>
</evidence>
<name>A0ACB6FUT6_9PLEO</name>
<organism evidence="1 2">
    <name type="scientific">Alternaria gaisen</name>
    <dbReference type="NCBI Taxonomy" id="167740"/>
    <lineage>
        <taxon>Eukaryota</taxon>
        <taxon>Fungi</taxon>
        <taxon>Dikarya</taxon>
        <taxon>Ascomycota</taxon>
        <taxon>Pezizomycotina</taxon>
        <taxon>Dothideomycetes</taxon>
        <taxon>Pleosporomycetidae</taxon>
        <taxon>Pleosporales</taxon>
        <taxon>Pleosporineae</taxon>
        <taxon>Pleosporaceae</taxon>
        <taxon>Alternaria</taxon>
        <taxon>Alternaria sect. Alternaria</taxon>
    </lineage>
</organism>
<sequence>MPMRPTSDKEVDVVDLDRLFEEYVQTDLLNHFSDCNPKQSSSGEPKHLFDPVLSNESQLFGSEPILDRETQAAWHKALEKYEQNPTPLRAEDSISSSYVTSSTTGNESFSDSELLNLDDFFELERKQSRSISQPPTTRPHTSGRSVKKAVSIYNQLRHRGISKTSKRLHASTFTKMMQSSQHQPSAGNTWTRKTDSPTNAFTRASSHGIASPPLSTKAKSNEFFVQGHYQTYADNYSNLPNNGSGFFNYQLTPCASPAIGTPSISGSGFDNDTGLTSSSFSTPSTALSALQTPPSSLHLSMTTRGPNTSSALDVGSSASCDSTDGTQTTGWWDGNVSASHPLHSTSFSQSNSLSTSQNMRSEGLGISCGSAPYGFGTMHDSFSASKTSAAFDMVNYGVMYNTPSHQQQHHHAQHHVAPISQSVSRSPSPRAETRFHRPSHASSHRTSQSSMRRKSSNTSQQFSRQMSTSNGGVGFVNFTPDDSRKILTGVAPSGSSKTKARREKEAADKRRKLSRAAVKAVIEAGGDIDSLRRLEREGVLVMEG</sequence>
<gene>
    <name evidence="1" type="ORF">AG0111_0g3150</name>
</gene>
<proteinExistence type="predicted"/>
<evidence type="ECO:0000313" key="2">
    <source>
        <dbReference type="Proteomes" id="UP000293547"/>
    </source>
</evidence>